<proteinExistence type="inferred from homology"/>
<evidence type="ECO:0000313" key="9">
    <source>
        <dbReference type="Proteomes" id="UP000324241"/>
    </source>
</evidence>
<dbReference type="Pfam" id="PF00106">
    <property type="entry name" value="adh_short"/>
    <property type="match status" value="1"/>
</dbReference>
<dbReference type="STRING" id="1220188.A0A4S3JCF3"/>
<keyword evidence="2" id="KW-0521">NADP</keyword>
<dbReference type="PRINTS" id="PR00080">
    <property type="entry name" value="SDRFAMILY"/>
</dbReference>
<dbReference type="RefSeq" id="XP_033431298.1">
    <property type="nucleotide sequence ID" value="XM_033565541.1"/>
</dbReference>
<dbReference type="InterPro" id="IPR002347">
    <property type="entry name" value="SDR_fam"/>
</dbReference>
<gene>
    <name evidence="6" type="ORF">ATNIH1004_000836</name>
    <name evidence="7" type="ORF">EYZ11_009771</name>
</gene>
<reference evidence="6 9" key="2">
    <citation type="submission" date="2019-08" db="EMBL/GenBank/DDBJ databases">
        <title>The genome sequence of a newly discovered highly antifungal drug resistant Aspergillus species, Aspergillus tanneri NIH 1004.</title>
        <authorList>
            <person name="Mounaud S."/>
            <person name="Singh I."/>
            <person name="Joardar V."/>
            <person name="Pakala S."/>
            <person name="Pakala S."/>
            <person name="Venepally P."/>
            <person name="Chung J.K."/>
            <person name="Losada L."/>
            <person name="Nierman W.C."/>
        </authorList>
    </citation>
    <scope>NUCLEOTIDE SEQUENCE [LARGE SCALE GENOMIC DNA]</scope>
    <source>
        <strain evidence="6 9">NIH1004</strain>
    </source>
</reference>
<dbReference type="SUPFAM" id="SSF51735">
    <property type="entry name" value="NAD(P)-binding Rossmann-fold domains"/>
    <property type="match status" value="1"/>
</dbReference>
<dbReference type="OrthoDB" id="47007at2759"/>
<protein>
    <recommendedName>
        <fullName evidence="5">Ketoreductase domain-containing protein</fullName>
    </recommendedName>
</protein>
<name>A0A4S3JCF3_9EURO</name>
<dbReference type="Gene3D" id="3.40.50.720">
    <property type="entry name" value="NAD(P)-binding Rossmann-like Domain"/>
    <property type="match status" value="1"/>
</dbReference>
<evidence type="ECO:0000259" key="5">
    <source>
        <dbReference type="SMART" id="SM00822"/>
    </source>
</evidence>
<evidence type="ECO:0000313" key="6">
    <source>
        <dbReference type="EMBL" id="KAA8651937.1"/>
    </source>
</evidence>
<dbReference type="InterPro" id="IPR036291">
    <property type="entry name" value="NAD(P)-bd_dom_sf"/>
</dbReference>
<evidence type="ECO:0000256" key="4">
    <source>
        <dbReference type="RuleBase" id="RU000363"/>
    </source>
</evidence>
<dbReference type="GO" id="GO:0016614">
    <property type="term" value="F:oxidoreductase activity, acting on CH-OH group of donors"/>
    <property type="evidence" value="ECO:0007669"/>
    <property type="project" value="UniProtKB-ARBA"/>
</dbReference>
<evidence type="ECO:0000256" key="2">
    <source>
        <dbReference type="ARBA" id="ARBA00022857"/>
    </source>
</evidence>
<comment type="similarity">
    <text evidence="1 4">Belongs to the short-chain dehydrogenases/reductases (SDR) family.</text>
</comment>
<dbReference type="PRINTS" id="PR00081">
    <property type="entry name" value="GDHRDH"/>
</dbReference>
<dbReference type="VEuPathDB" id="FungiDB:EYZ11_009771"/>
<dbReference type="PANTHER" id="PTHR48107">
    <property type="entry name" value="NADPH-DEPENDENT ALDEHYDE REDUCTASE-LIKE PROTEIN, CHLOROPLASTIC-RELATED"/>
    <property type="match status" value="1"/>
</dbReference>
<dbReference type="InterPro" id="IPR057326">
    <property type="entry name" value="KR_dom"/>
</dbReference>
<dbReference type="SMART" id="SM00822">
    <property type="entry name" value="PKS_KR"/>
    <property type="match status" value="1"/>
</dbReference>
<evidence type="ECO:0000313" key="7">
    <source>
        <dbReference type="EMBL" id="THC90771.1"/>
    </source>
</evidence>
<reference evidence="7 8" key="1">
    <citation type="submission" date="2019-03" db="EMBL/GenBank/DDBJ databases">
        <title>The genome sequence of a newly discovered highly antifungal drug resistant Aspergillus species, Aspergillus tanneri NIH 1004.</title>
        <authorList>
            <person name="Mounaud S."/>
            <person name="Singh I."/>
            <person name="Joardar V."/>
            <person name="Pakala S."/>
            <person name="Pakala S."/>
            <person name="Venepally P."/>
            <person name="Hoover J."/>
            <person name="Nierman W."/>
            <person name="Chung J."/>
            <person name="Losada L."/>
        </authorList>
    </citation>
    <scope>NUCLEOTIDE SEQUENCE [LARGE SCALE GENOMIC DNA]</scope>
    <source>
        <strain evidence="7 8">NIH1004</strain>
    </source>
</reference>
<feature type="domain" description="Ketoreductase" evidence="5">
    <location>
        <begin position="6"/>
        <end position="192"/>
    </location>
</feature>
<keyword evidence="3" id="KW-0560">Oxidoreductase</keyword>
<accession>A0A4S3JCF3</accession>
<dbReference type="EMBL" id="SOSA01000484">
    <property type="protein sequence ID" value="THC90771.1"/>
    <property type="molecule type" value="Genomic_DNA"/>
</dbReference>
<dbReference type="FunFam" id="3.40.50.720:FF:000084">
    <property type="entry name" value="Short-chain dehydrogenase reductase"/>
    <property type="match status" value="1"/>
</dbReference>
<organism evidence="7 8">
    <name type="scientific">Aspergillus tanneri</name>
    <dbReference type="NCBI Taxonomy" id="1220188"/>
    <lineage>
        <taxon>Eukaryota</taxon>
        <taxon>Fungi</taxon>
        <taxon>Dikarya</taxon>
        <taxon>Ascomycota</taxon>
        <taxon>Pezizomycotina</taxon>
        <taxon>Eurotiomycetes</taxon>
        <taxon>Eurotiomycetidae</taxon>
        <taxon>Eurotiales</taxon>
        <taxon>Aspergillaceae</taxon>
        <taxon>Aspergillus</taxon>
        <taxon>Aspergillus subgen. Circumdati</taxon>
    </lineage>
</organism>
<dbReference type="EMBL" id="QUQM01000002">
    <property type="protein sequence ID" value="KAA8651937.1"/>
    <property type="molecule type" value="Genomic_DNA"/>
</dbReference>
<dbReference type="Proteomes" id="UP000308092">
    <property type="component" value="Unassembled WGS sequence"/>
</dbReference>
<evidence type="ECO:0000256" key="3">
    <source>
        <dbReference type="ARBA" id="ARBA00023002"/>
    </source>
</evidence>
<dbReference type="GeneID" id="54323538"/>
<dbReference type="AlphaFoldDB" id="A0A4S3JCF3"/>
<dbReference type="PANTHER" id="PTHR48107:SF7">
    <property type="entry name" value="RE15974P"/>
    <property type="match status" value="1"/>
</dbReference>
<keyword evidence="8" id="KW-1185">Reference proteome</keyword>
<dbReference type="CDD" id="cd05233">
    <property type="entry name" value="SDR_c"/>
    <property type="match status" value="1"/>
</dbReference>
<sequence>MSLVGKIAIVTGASRGIGASIALELARQGAKVALTYSSPESESAVDEVLSQIASLCHGQGAIKVLADLRDSKAADKILYATLRAFPTADTKINILVNNAGVSHSEALVNTSPDEISSVFNINVHGTILMAKSVIPHLRSPGRIINISSIAARRGAPGYSIYIASKAAVEGFTRALACELGPEGHTVNAIEPGLVETRMLTDTVPKGLLEYVKMSTPLGQSLRSA</sequence>
<dbReference type="Proteomes" id="UP000324241">
    <property type="component" value="Unassembled WGS sequence"/>
</dbReference>
<evidence type="ECO:0000313" key="8">
    <source>
        <dbReference type="Proteomes" id="UP000308092"/>
    </source>
</evidence>
<evidence type="ECO:0000256" key="1">
    <source>
        <dbReference type="ARBA" id="ARBA00006484"/>
    </source>
</evidence>
<comment type="caution">
    <text evidence="7">The sequence shown here is derived from an EMBL/GenBank/DDBJ whole genome shotgun (WGS) entry which is preliminary data.</text>
</comment>